<evidence type="ECO:0000313" key="3">
    <source>
        <dbReference type="Proteomes" id="UP000324974"/>
    </source>
</evidence>
<dbReference type="Proteomes" id="UP000324974">
    <property type="component" value="Chromosome"/>
</dbReference>
<feature type="transmembrane region" description="Helical" evidence="1">
    <location>
        <begin position="6"/>
        <end position="29"/>
    </location>
</feature>
<dbReference type="EMBL" id="CP042425">
    <property type="protein sequence ID" value="QEL15696.1"/>
    <property type="molecule type" value="Genomic_DNA"/>
</dbReference>
<name>A0A5C1ACI8_9BACT</name>
<protein>
    <recommendedName>
        <fullName evidence="4">DUF2721 domain-containing protein</fullName>
    </recommendedName>
</protein>
<keyword evidence="1" id="KW-0812">Transmembrane</keyword>
<gene>
    <name evidence="2" type="ORF">PX52LOC_02631</name>
</gene>
<organism evidence="2 3">
    <name type="scientific">Limnoglobus roseus</name>
    <dbReference type="NCBI Taxonomy" id="2598579"/>
    <lineage>
        <taxon>Bacteria</taxon>
        <taxon>Pseudomonadati</taxon>
        <taxon>Planctomycetota</taxon>
        <taxon>Planctomycetia</taxon>
        <taxon>Gemmatales</taxon>
        <taxon>Gemmataceae</taxon>
        <taxon>Limnoglobus</taxon>
    </lineage>
</organism>
<reference evidence="3" key="1">
    <citation type="submission" date="2019-08" db="EMBL/GenBank/DDBJ databases">
        <title>Limnoglobus roseus gen. nov., sp. nov., a novel freshwater planctomycete with a giant genome from the family Gemmataceae.</title>
        <authorList>
            <person name="Kulichevskaya I.S."/>
            <person name="Naumoff D.G."/>
            <person name="Miroshnikov K."/>
            <person name="Ivanova A."/>
            <person name="Philippov D.A."/>
            <person name="Hakobyan A."/>
            <person name="Rijpstra I.C."/>
            <person name="Sinninghe Damste J.S."/>
            <person name="Liesack W."/>
            <person name="Dedysh S.N."/>
        </authorList>
    </citation>
    <scope>NUCLEOTIDE SEQUENCE [LARGE SCALE GENOMIC DNA]</scope>
    <source>
        <strain evidence="3">PX52</strain>
    </source>
</reference>
<dbReference type="Pfam" id="PF11026">
    <property type="entry name" value="DUF2721"/>
    <property type="match status" value="1"/>
</dbReference>
<evidence type="ECO:0008006" key="4">
    <source>
        <dbReference type="Google" id="ProtNLM"/>
    </source>
</evidence>
<proteinExistence type="predicted"/>
<keyword evidence="1" id="KW-1133">Transmembrane helix</keyword>
<keyword evidence="1" id="KW-0472">Membrane</keyword>
<dbReference type="AlphaFoldDB" id="A0A5C1ACI8"/>
<feature type="transmembrane region" description="Helical" evidence="1">
    <location>
        <begin position="82"/>
        <end position="104"/>
    </location>
</feature>
<sequence>MDLDSNPFIAFSFIVAPAVLTNASSILTLSTSNRLARAVDQTRDITTELERQEVLQTLYAEGRLKELTSYQRRMVMLTRALGAFYVALSGFATTTMLALLGAILSTFVPAGVAQALAVAAVIILGVAVVSMAHGALMLALETRIAIGVLNDRAVRLGQGIAGRPGSADLPRRSYTDAETEL</sequence>
<feature type="transmembrane region" description="Helical" evidence="1">
    <location>
        <begin position="116"/>
        <end position="140"/>
    </location>
</feature>
<dbReference type="KEGG" id="lrs:PX52LOC_02631"/>
<evidence type="ECO:0000256" key="1">
    <source>
        <dbReference type="SAM" id="Phobius"/>
    </source>
</evidence>
<dbReference type="RefSeq" id="WP_149110487.1">
    <property type="nucleotide sequence ID" value="NZ_CP042425.1"/>
</dbReference>
<keyword evidence="3" id="KW-1185">Reference proteome</keyword>
<accession>A0A5C1ACI8</accession>
<dbReference type="InterPro" id="IPR021279">
    <property type="entry name" value="DUF2721"/>
</dbReference>
<evidence type="ECO:0000313" key="2">
    <source>
        <dbReference type="EMBL" id="QEL15696.1"/>
    </source>
</evidence>
<dbReference type="OrthoDB" id="291645at2"/>